<dbReference type="InterPro" id="IPR035642">
    <property type="entry name" value="MraZ_N"/>
</dbReference>
<organism evidence="9 10">
    <name type="scientific">Candidatus Fimihabitans intestinipullorum</name>
    <dbReference type="NCBI Taxonomy" id="2840820"/>
    <lineage>
        <taxon>Bacteria</taxon>
        <taxon>Bacillati</taxon>
        <taxon>Mycoplasmatota</taxon>
        <taxon>Mycoplasmatota incertae sedis</taxon>
        <taxon>Candidatus Fimihabitans</taxon>
    </lineage>
</organism>
<accession>A0A9D1HUV9</accession>
<keyword evidence="6 7" id="KW-0804">Transcription</keyword>
<keyword evidence="3" id="KW-0677">Repeat</keyword>
<evidence type="ECO:0000256" key="2">
    <source>
        <dbReference type="ARBA" id="ARBA00022490"/>
    </source>
</evidence>
<dbReference type="PANTHER" id="PTHR34701">
    <property type="entry name" value="TRANSCRIPTIONAL REGULATOR MRAZ"/>
    <property type="match status" value="1"/>
</dbReference>
<dbReference type="EMBL" id="DVML01000030">
    <property type="protein sequence ID" value="HIU22969.1"/>
    <property type="molecule type" value="Genomic_DNA"/>
</dbReference>
<dbReference type="FunFam" id="3.40.1550.20:FF:000002">
    <property type="entry name" value="Transcriptional regulator MraZ"/>
    <property type="match status" value="1"/>
</dbReference>
<reference evidence="9" key="1">
    <citation type="submission" date="2020-10" db="EMBL/GenBank/DDBJ databases">
        <authorList>
            <person name="Gilroy R."/>
        </authorList>
    </citation>
    <scope>NUCLEOTIDE SEQUENCE</scope>
    <source>
        <strain evidence="9">CHK197-8231</strain>
    </source>
</reference>
<dbReference type="AlphaFoldDB" id="A0A9D1HUV9"/>
<dbReference type="InterPro" id="IPR038619">
    <property type="entry name" value="MraZ_sf"/>
</dbReference>
<dbReference type="Pfam" id="PF02381">
    <property type="entry name" value="MraZ"/>
    <property type="match status" value="2"/>
</dbReference>
<proteinExistence type="inferred from homology"/>
<feature type="domain" description="SpoVT-AbrB" evidence="8">
    <location>
        <begin position="75"/>
        <end position="118"/>
    </location>
</feature>
<evidence type="ECO:0000313" key="9">
    <source>
        <dbReference type="EMBL" id="HIU22969.1"/>
    </source>
</evidence>
<dbReference type="HAMAP" id="MF_01008">
    <property type="entry name" value="MraZ"/>
    <property type="match status" value="1"/>
</dbReference>
<dbReference type="CDD" id="cd16321">
    <property type="entry name" value="MraZ_C"/>
    <property type="match status" value="1"/>
</dbReference>
<dbReference type="GO" id="GO:0000976">
    <property type="term" value="F:transcription cis-regulatory region binding"/>
    <property type="evidence" value="ECO:0007669"/>
    <property type="project" value="TreeGrafter"/>
</dbReference>
<dbReference type="InterPro" id="IPR035644">
    <property type="entry name" value="MraZ_C"/>
</dbReference>
<dbReference type="NCBIfam" id="TIGR00242">
    <property type="entry name" value="division/cell wall cluster transcriptional repressor MraZ"/>
    <property type="match status" value="1"/>
</dbReference>
<keyword evidence="2 7" id="KW-0963">Cytoplasm</keyword>
<dbReference type="InterPro" id="IPR007159">
    <property type="entry name" value="SpoVT-AbrB_dom"/>
</dbReference>
<dbReference type="PANTHER" id="PTHR34701:SF1">
    <property type="entry name" value="TRANSCRIPTIONAL REGULATOR MRAZ"/>
    <property type="match status" value="1"/>
</dbReference>
<evidence type="ECO:0000259" key="8">
    <source>
        <dbReference type="PROSITE" id="PS51740"/>
    </source>
</evidence>
<reference evidence="9" key="2">
    <citation type="journal article" date="2021" name="PeerJ">
        <title>Extensive microbial diversity within the chicken gut microbiome revealed by metagenomics and culture.</title>
        <authorList>
            <person name="Gilroy R."/>
            <person name="Ravi A."/>
            <person name="Getino M."/>
            <person name="Pursley I."/>
            <person name="Horton D.L."/>
            <person name="Alikhan N.F."/>
            <person name="Baker D."/>
            <person name="Gharbi K."/>
            <person name="Hall N."/>
            <person name="Watson M."/>
            <person name="Adriaenssens E.M."/>
            <person name="Foster-Nyarko E."/>
            <person name="Jarju S."/>
            <person name="Secka A."/>
            <person name="Antonio M."/>
            <person name="Oren A."/>
            <person name="Chaudhuri R.R."/>
            <person name="La Ragione R."/>
            <person name="Hildebrand F."/>
            <person name="Pallen M.J."/>
        </authorList>
    </citation>
    <scope>NUCLEOTIDE SEQUENCE</scope>
    <source>
        <strain evidence="9">CHK197-8231</strain>
    </source>
</reference>
<gene>
    <name evidence="7 9" type="primary">mraZ</name>
    <name evidence="9" type="ORF">IAD49_05250</name>
</gene>
<evidence type="ECO:0000256" key="6">
    <source>
        <dbReference type="ARBA" id="ARBA00023163"/>
    </source>
</evidence>
<evidence type="ECO:0000256" key="1">
    <source>
        <dbReference type="ARBA" id="ARBA00013860"/>
    </source>
</evidence>
<dbReference type="Gene3D" id="3.40.1550.20">
    <property type="entry name" value="Transcriptional regulator MraZ domain"/>
    <property type="match status" value="1"/>
</dbReference>
<keyword evidence="4 7" id="KW-0805">Transcription regulation</keyword>
<dbReference type="PROSITE" id="PS51740">
    <property type="entry name" value="SPOVT_ABRB"/>
    <property type="match status" value="2"/>
</dbReference>
<dbReference type="CDD" id="cd16320">
    <property type="entry name" value="MraZ_N"/>
    <property type="match status" value="1"/>
</dbReference>
<sequence length="143" mass="16622">MLMGEYHHTIDDKGRLTIPSKIRYDLGEKFVVTRGLDGCLFVYPMEEWTNIIAKYKELPNTKDARNFMRFFLSGATECEFDKQGRINIATPLVKYADLTKDCIIIGVNDRLEIWSSERWNSFMDENEENFSDIADSLFSTNLS</sequence>
<comment type="subcellular location">
    <subcellularLocation>
        <location evidence="7">Cytoplasm</location>
        <location evidence="7">Nucleoid</location>
    </subcellularLocation>
</comment>
<evidence type="ECO:0000256" key="5">
    <source>
        <dbReference type="ARBA" id="ARBA00023125"/>
    </source>
</evidence>
<dbReference type="InterPro" id="IPR003444">
    <property type="entry name" value="MraZ"/>
</dbReference>
<dbReference type="GO" id="GO:0003700">
    <property type="term" value="F:DNA-binding transcription factor activity"/>
    <property type="evidence" value="ECO:0007669"/>
    <property type="project" value="UniProtKB-UniRule"/>
</dbReference>
<feature type="domain" description="SpoVT-AbrB" evidence="8">
    <location>
        <begin position="5"/>
        <end position="47"/>
    </location>
</feature>
<name>A0A9D1HUV9_9BACT</name>
<comment type="similarity">
    <text evidence="7">Belongs to the MraZ family.</text>
</comment>
<dbReference type="InterPro" id="IPR020603">
    <property type="entry name" value="MraZ_dom"/>
</dbReference>
<dbReference type="SUPFAM" id="SSF89447">
    <property type="entry name" value="AbrB/MazE/MraZ-like"/>
    <property type="match status" value="1"/>
</dbReference>
<protein>
    <recommendedName>
        <fullName evidence="1 7">Transcriptional regulator MraZ</fullName>
    </recommendedName>
</protein>
<evidence type="ECO:0000313" key="10">
    <source>
        <dbReference type="Proteomes" id="UP000824087"/>
    </source>
</evidence>
<comment type="subunit">
    <text evidence="7">Forms oligomers.</text>
</comment>
<comment type="caution">
    <text evidence="9">The sequence shown here is derived from an EMBL/GenBank/DDBJ whole genome shotgun (WGS) entry which is preliminary data.</text>
</comment>
<dbReference type="GO" id="GO:2000143">
    <property type="term" value="P:negative regulation of DNA-templated transcription initiation"/>
    <property type="evidence" value="ECO:0007669"/>
    <property type="project" value="TreeGrafter"/>
</dbReference>
<evidence type="ECO:0000256" key="4">
    <source>
        <dbReference type="ARBA" id="ARBA00023015"/>
    </source>
</evidence>
<dbReference type="InterPro" id="IPR037914">
    <property type="entry name" value="SpoVT-AbrB_sf"/>
</dbReference>
<evidence type="ECO:0000256" key="3">
    <source>
        <dbReference type="ARBA" id="ARBA00022737"/>
    </source>
</evidence>
<evidence type="ECO:0000256" key="7">
    <source>
        <dbReference type="HAMAP-Rule" id="MF_01008"/>
    </source>
</evidence>
<dbReference type="Proteomes" id="UP000824087">
    <property type="component" value="Unassembled WGS sequence"/>
</dbReference>
<keyword evidence="5 7" id="KW-0238">DNA-binding</keyword>
<dbReference type="GO" id="GO:0005737">
    <property type="term" value="C:cytoplasm"/>
    <property type="evidence" value="ECO:0007669"/>
    <property type="project" value="UniProtKB-UniRule"/>
</dbReference>
<dbReference type="GO" id="GO:0009295">
    <property type="term" value="C:nucleoid"/>
    <property type="evidence" value="ECO:0007669"/>
    <property type="project" value="UniProtKB-SubCell"/>
</dbReference>